<dbReference type="PROSITE" id="PS50005">
    <property type="entry name" value="TPR"/>
    <property type="match status" value="3"/>
</dbReference>
<keyword evidence="7" id="KW-1185">Reference proteome</keyword>
<dbReference type="Proteomes" id="UP001620626">
    <property type="component" value="Unassembled WGS sequence"/>
</dbReference>
<name>A0ABD2IVB6_9BILA</name>
<sequence length="695" mass="78276">MLKGIDSTTNLFSNSSGENGECVHSRTIEELIETSLDHFAIDDAVALAETYCSRVGSERSLLLLAHCLTRTHNLESAYHFLKLSSPQCIKMAKSRYMFARCAFAQNRLQEAESMLRDERATDKVELHPVFVGTASLPYAHSLLANILRETNRVEYAKLHLANAIRSCPMLWSSIRSYCELGGESVREHMQQLDELLLLSSENSSRKCISDELPKQQEDYNIVNTPVKKAKAIDERRAITPERRRITKFRPTGASDGGRFAPSRGNPPPTLSTALRASENSPLTRLNKVNAESAATAALKQAIISPLIESKHLEDNEEQLQELSNKRITRRAAAAAAAALSTRDRNAMATQFGGGHDAPGATDSVYFEFAGWFLKLAVVQECLSRFRSADALAVLRELDPFLAQLPLSLELRARIFFENGEYKRSCEVFEEIRRLYPRHLNGMEIYSTALWQLHDSKKLSALASKMAEIARNQPQTWCIAANCFSVEKQHETAIECLERSIRLDHRFAYAYSLLGHELIDMNDFGRAAQAFRKAVQFSPNDYRAWYGLGLVNFKEEQLQMARMNLLRAVGINPNNNVLLCQLAVIEQALHNTDAAMQYLESALKHSPNNVPCRFHKARLLFDIGKYEAARAELEELRVLSPDEAHVFFLLGRVNRKLGNTHMALLNFSWATEIDPRGEQNNSALTQDKGPYDDEPI</sequence>
<feature type="region of interest" description="Disordered" evidence="5">
    <location>
        <begin position="248"/>
        <end position="271"/>
    </location>
</feature>
<dbReference type="Gene3D" id="1.25.40.10">
    <property type="entry name" value="Tetratricopeptide repeat domain"/>
    <property type="match status" value="3"/>
</dbReference>
<accession>A0ABD2IVB6</accession>
<feature type="repeat" description="TPR" evidence="4">
    <location>
        <begin position="507"/>
        <end position="540"/>
    </location>
</feature>
<reference evidence="6 7" key="1">
    <citation type="submission" date="2024-10" db="EMBL/GenBank/DDBJ databases">
        <authorList>
            <person name="Kim D."/>
        </authorList>
    </citation>
    <scope>NUCLEOTIDE SEQUENCE [LARGE SCALE GENOMIC DNA]</scope>
    <source>
        <strain evidence="6">BH-2024</strain>
    </source>
</reference>
<dbReference type="PANTHER" id="PTHR12558">
    <property type="entry name" value="CELL DIVISION CYCLE 16,23,27"/>
    <property type="match status" value="1"/>
</dbReference>
<dbReference type="InterPro" id="IPR019734">
    <property type="entry name" value="TPR_rpt"/>
</dbReference>
<dbReference type="EMBL" id="JBICBT010001099">
    <property type="protein sequence ID" value="KAL3083563.1"/>
    <property type="molecule type" value="Genomic_DNA"/>
</dbReference>
<comment type="similarity">
    <text evidence="2">Belongs to the APC3/CDC27 family.</text>
</comment>
<gene>
    <name evidence="6" type="ORF">niasHT_039515</name>
</gene>
<keyword evidence="1 4" id="KW-0802">TPR repeat</keyword>
<organism evidence="6 7">
    <name type="scientific">Heterodera trifolii</name>
    <dbReference type="NCBI Taxonomy" id="157864"/>
    <lineage>
        <taxon>Eukaryota</taxon>
        <taxon>Metazoa</taxon>
        <taxon>Ecdysozoa</taxon>
        <taxon>Nematoda</taxon>
        <taxon>Chromadorea</taxon>
        <taxon>Rhabditida</taxon>
        <taxon>Tylenchina</taxon>
        <taxon>Tylenchomorpha</taxon>
        <taxon>Tylenchoidea</taxon>
        <taxon>Heteroderidae</taxon>
        <taxon>Heteroderinae</taxon>
        <taxon>Heterodera</taxon>
    </lineage>
</organism>
<evidence type="ECO:0000256" key="1">
    <source>
        <dbReference type="ARBA" id="ARBA00022803"/>
    </source>
</evidence>
<feature type="repeat" description="TPR" evidence="4">
    <location>
        <begin position="643"/>
        <end position="676"/>
    </location>
</feature>
<evidence type="ECO:0000256" key="2">
    <source>
        <dbReference type="ARBA" id="ARBA00038210"/>
    </source>
</evidence>
<dbReference type="Pfam" id="PF14559">
    <property type="entry name" value="TPR_19"/>
    <property type="match status" value="1"/>
</dbReference>
<feature type="region of interest" description="Disordered" evidence="5">
    <location>
        <begin position="676"/>
        <end position="695"/>
    </location>
</feature>
<evidence type="ECO:0000313" key="6">
    <source>
        <dbReference type="EMBL" id="KAL3083563.1"/>
    </source>
</evidence>
<dbReference type="Pfam" id="PF12895">
    <property type="entry name" value="ANAPC3"/>
    <property type="match status" value="1"/>
</dbReference>
<dbReference type="InterPro" id="IPR011990">
    <property type="entry name" value="TPR-like_helical_dom_sf"/>
</dbReference>
<feature type="repeat" description="TPR" evidence="4">
    <location>
        <begin position="541"/>
        <end position="574"/>
    </location>
</feature>
<evidence type="ECO:0000313" key="7">
    <source>
        <dbReference type="Proteomes" id="UP001620626"/>
    </source>
</evidence>
<protein>
    <recommendedName>
        <fullName evidence="3">Cell division cycle protein 27 homolog</fullName>
    </recommendedName>
</protein>
<dbReference type="SUPFAM" id="SSF48452">
    <property type="entry name" value="TPR-like"/>
    <property type="match status" value="3"/>
</dbReference>
<evidence type="ECO:0000256" key="3">
    <source>
        <dbReference type="ARBA" id="ARBA00039307"/>
    </source>
</evidence>
<evidence type="ECO:0000256" key="5">
    <source>
        <dbReference type="SAM" id="MobiDB-lite"/>
    </source>
</evidence>
<dbReference type="AlphaFoldDB" id="A0ABD2IVB6"/>
<evidence type="ECO:0000256" key="4">
    <source>
        <dbReference type="PROSITE-ProRule" id="PRU00339"/>
    </source>
</evidence>
<dbReference type="Pfam" id="PF13432">
    <property type="entry name" value="TPR_16"/>
    <property type="match status" value="1"/>
</dbReference>
<dbReference type="PANTHER" id="PTHR12558:SF13">
    <property type="entry name" value="CELL DIVISION CYCLE PROTEIN 27 HOMOLOG"/>
    <property type="match status" value="1"/>
</dbReference>
<dbReference type="SMART" id="SM00028">
    <property type="entry name" value="TPR"/>
    <property type="match status" value="8"/>
</dbReference>
<proteinExistence type="inferred from homology"/>
<comment type="caution">
    <text evidence="6">The sequence shown here is derived from an EMBL/GenBank/DDBJ whole genome shotgun (WGS) entry which is preliminary data.</text>
</comment>